<sequence>MVTEEWSAEYGSSRVNKIIGEVQLRKYGRFIENYAKQLSSIEESFLNGSVLFGGDPINVKLIRQEETEVLELVDTDNKVLNKVVSVFAALCMEVRERKEEAASKFYDALLLYGEECDCEDRRMTPVASAKYLPLLQEISCFVTRCHQIVIELVQQLAAIYTTSQNNQIINSTNLHFEDMMDHLGEVLVILMTLDKITGTIDNVQENWSLYKRLIKTVHLDVPKEKLIMLENIAKDLENLLLSGRIFQSCLEKLSEIRSSVINSKLGDEIQLYLKNMLTTLEGKESEVSHTIQGNNSIWIKVNCLFVLNAHLFGVHDKKLLKQMWDVSKKFLCVTLSKNVLWCPDAFLAQHLSHMFKAEDKKQQQAIANLQVEYLNQKDASLSADVQKYTNETCLWVIQISTLLEVQEKKNLTLDDLKNQCVVLLNGVKLAGEVSVHLKTVMNLHAALGKPMTKTVVMALCKLVELLKSIERTYQHHYFRIAQSVNHVLQYLNYQILTIIINAKNRLITDKSYTKKHLDTLSAFVLAEKVLFGPVSFQRCLVARLALSIARANSTKALRDDEVEQIYSYLYQLKNLCKMQEDIQEACDTSFLYFQRVLLPIYFQHATKAKLPCLKMSYMMSAMSDSVDLLTKSNVDNKDDTFSKSFKSDVLDKIHSHAIKPICENIETNLRLQVHSHLRQNQNANNPLVSNEGITSLANIVDVSPMKLFDSYIDVRSHVEHYLDQTFYNLTTVALHDWKSYGEMKSLGKVKYDLSLVHNQLPYQTLEHGLDVLEIMRNIHIFVSNYLYNLNNQIFVEQSSENKHLNTLNIRHISNSIRMHGTGIMNTTVNFTYQFLRKKFYIFSQFLFDEQIKSRLTKDIMFFKESKSQTDQKYSYERADKFNKGIRKLGLSPDGLSYLDQFRILISQIGNAMGYVRMIRSGGMHCCSNSLNFIPELEDIVKYGEMTRSENLSETTCEAAERLDHVINDLTQNFAEGTQYFKLLVDVFANDFRNPKNNHLQNFYIIVPPLTINFVEYMITAKDKMNRRNKTGATFTDDGFAMGIAYVLKLLNQNKQFDSLHWFESVRDKYTKERASLAKSGPIEDKLKTTNMLTAKRLDTYQQEFDLLYFGLSSAKIFFQKQVNTDLGKS</sequence>
<comment type="caution">
    <text evidence="4">The sequence shown here is derived from an EMBL/GenBank/DDBJ whole genome shotgun (WGS) entry which is preliminary data.</text>
</comment>
<proteinExistence type="predicted"/>
<dbReference type="AlphaFoldDB" id="A0AAW2IDP7"/>
<protein>
    <recommendedName>
        <fullName evidence="5">WASH complex subunit 4</fullName>
    </recommendedName>
</protein>
<evidence type="ECO:0000259" key="2">
    <source>
        <dbReference type="Pfam" id="PF14745"/>
    </source>
</evidence>
<dbReference type="InterPro" id="IPR028283">
    <property type="entry name" value="WASH-7_C"/>
</dbReference>
<evidence type="ECO:0000313" key="4">
    <source>
        <dbReference type="EMBL" id="KAL0279877.1"/>
    </source>
</evidence>
<feature type="domain" description="WASH complex subunit 7 central" evidence="1">
    <location>
        <begin position="590"/>
        <end position="937"/>
    </location>
</feature>
<dbReference type="GO" id="GO:0007032">
    <property type="term" value="P:endosome organization"/>
    <property type="evidence" value="ECO:0007669"/>
    <property type="project" value="TreeGrafter"/>
</dbReference>
<name>A0AAW2IDP7_9NEOP</name>
<dbReference type="PANTHER" id="PTHR31409">
    <property type="entry name" value="WASH COMPLEX SUBUNIT 4"/>
    <property type="match status" value="1"/>
</dbReference>
<dbReference type="Pfam" id="PF14744">
    <property type="entry name" value="WASH-7_mid"/>
    <property type="match status" value="1"/>
</dbReference>
<dbReference type="GO" id="GO:0005768">
    <property type="term" value="C:endosome"/>
    <property type="evidence" value="ECO:0007669"/>
    <property type="project" value="TreeGrafter"/>
</dbReference>
<dbReference type="PANTHER" id="PTHR31409:SF0">
    <property type="entry name" value="WASH COMPLEX SUBUNIT 4"/>
    <property type="match status" value="1"/>
</dbReference>
<feature type="domain" description="WASH complex subunit 7 C-terminal" evidence="3">
    <location>
        <begin position="955"/>
        <end position="1119"/>
    </location>
</feature>
<dbReference type="InterPro" id="IPR028191">
    <property type="entry name" value="WASH-4_N"/>
</dbReference>
<reference evidence="4" key="1">
    <citation type="journal article" date="2024" name="Gigascience">
        <title>Chromosome-level genome of the poultry shaft louse Menopon gallinae provides insight into the host-switching and adaptive evolution of parasitic lice.</title>
        <authorList>
            <person name="Xu Y."/>
            <person name="Ma L."/>
            <person name="Liu S."/>
            <person name="Liang Y."/>
            <person name="Liu Q."/>
            <person name="He Z."/>
            <person name="Tian L."/>
            <person name="Duan Y."/>
            <person name="Cai W."/>
            <person name="Li H."/>
            <person name="Song F."/>
        </authorList>
    </citation>
    <scope>NUCLEOTIDE SEQUENCE</scope>
    <source>
        <strain evidence="4">Cailab_2023a</strain>
    </source>
</reference>
<dbReference type="InterPro" id="IPR027307">
    <property type="entry name" value="WASH7"/>
</dbReference>
<dbReference type="Pfam" id="PF14745">
    <property type="entry name" value="WASH-4_N"/>
    <property type="match status" value="1"/>
</dbReference>
<dbReference type="Pfam" id="PF14746">
    <property type="entry name" value="WASH-7_C"/>
    <property type="match status" value="1"/>
</dbReference>
<dbReference type="GO" id="GO:0071203">
    <property type="term" value="C:WASH complex"/>
    <property type="evidence" value="ECO:0007669"/>
    <property type="project" value="InterPro"/>
</dbReference>
<gene>
    <name evidence="4" type="ORF">PYX00_001346</name>
</gene>
<feature type="domain" description="WASH complex subunit 4 N-terminal" evidence="2">
    <location>
        <begin position="28"/>
        <end position="589"/>
    </location>
</feature>
<evidence type="ECO:0008006" key="5">
    <source>
        <dbReference type="Google" id="ProtNLM"/>
    </source>
</evidence>
<dbReference type="GO" id="GO:0016197">
    <property type="term" value="P:endosomal transport"/>
    <property type="evidence" value="ECO:0007669"/>
    <property type="project" value="TreeGrafter"/>
</dbReference>
<organism evidence="4">
    <name type="scientific">Menopon gallinae</name>
    <name type="common">poultry shaft louse</name>
    <dbReference type="NCBI Taxonomy" id="328185"/>
    <lineage>
        <taxon>Eukaryota</taxon>
        <taxon>Metazoa</taxon>
        <taxon>Ecdysozoa</taxon>
        <taxon>Arthropoda</taxon>
        <taxon>Hexapoda</taxon>
        <taxon>Insecta</taxon>
        <taxon>Pterygota</taxon>
        <taxon>Neoptera</taxon>
        <taxon>Paraneoptera</taxon>
        <taxon>Psocodea</taxon>
        <taxon>Troctomorpha</taxon>
        <taxon>Phthiraptera</taxon>
        <taxon>Amblycera</taxon>
        <taxon>Menoponidae</taxon>
        <taxon>Menopon</taxon>
    </lineage>
</organism>
<evidence type="ECO:0000259" key="3">
    <source>
        <dbReference type="Pfam" id="PF14746"/>
    </source>
</evidence>
<dbReference type="InterPro" id="IPR028282">
    <property type="entry name" value="WASH-7_central"/>
</dbReference>
<dbReference type="EMBL" id="JARGDH010000001">
    <property type="protein sequence ID" value="KAL0279877.1"/>
    <property type="molecule type" value="Genomic_DNA"/>
</dbReference>
<accession>A0AAW2IDP7</accession>
<evidence type="ECO:0000259" key="1">
    <source>
        <dbReference type="Pfam" id="PF14744"/>
    </source>
</evidence>